<sequence length="608" mass="66115">MSLSSMTNYHILIVFGSISLPAVASPLGLGQHNVHFRQLPPAVQINWVTSTTNILESKTMVVDVTTASIIPSQTNSIAYDDSVPVQNPIFFLPPAYTSSELEPSFSVSVSIMTEVQTISDTFTSTSTIYEQPKVMTVTEAPSTVTSDFTVTETFIATPRSFWESPKQFQDLSAFRISHFACGQENLHIINDNILNKTIPSLDIGLGSALNNMELGASFNRELSEILDLKLNSSALQLYYPANSVNPGNYPQGGADFYATPLPLEDAKNVTLEYSVFFPMGFDWVHGGKLPGLYGGHMTCSGGDAATTCFSTRLMWRAGGAGELYLYAPKDRQTNALCRAPPESVCDADYGLSISRGSFRFTPGAWTRVRQTVRLNTPGKQDGDFQLEVNGRIVMDRHDIFYRDAPSLTSTSDSVQPSETHYPDADSDNGGGLLGPLLGSNPLAGGVLGPLGIHQELLPPLGKPNVPFPYLDPFFTYSGPTITSEAIILTSEAPSGEETKYFGSLGFNTNVIETPVFDNFYQTASPSPSIYTLTAPQSTLTVTNYLWANVLNGQGKEMDVSGMSGNKIIKPIGFSGLFFSTFFGGNSEEYATPTDQYTWFKDFAIIINE</sequence>
<dbReference type="InterPro" id="IPR048958">
    <property type="entry name" value="Polysacc_lyase_14"/>
</dbReference>
<name>A0A286UV72_9AGAM</name>
<feature type="signal peptide" evidence="2">
    <location>
        <begin position="1"/>
        <end position="24"/>
    </location>
</feature>
<evidence type="ECO:0000313" key="5">
    <source>
        <dbReference type="Proteomes" id="UP000217199"/>
    </source>
</evidence>
<feature type="chain" id="PRO_5013709371" evidence="2">
    <location>
        <begin position="25"/>
        <end position="608"/>
    </location>
</feature>
<dbReference type="Proteomes" id="UP000217199">
    <property type="component" value="Unassembled WGS sequence"/>
</dbReference>
<dbReference type="OrthoDB" id="10069995at2759"/>
<dbReference type="PANTHER" id="PTHR40124">
    <property type="match status" value="1"/>
</dbReference>
<protein>
    <submittedName>
        <fullName evidence="4">Polysaccharide lyase family 14</fullName>
    </submittedName>
</protein>
<organism evidence="4 5">
    <name type="scientific">Pyrrhoderma noxium</name>
    <dbReference type="NCBI Taxonomy" id="2282107"/>
    <lineage>
        <taxon>Eukaryota</taxon>
        <taxon>Fungi</taxon>
        <taxon>Dikarya</taxon>
        <taxon>Basidiomycota</taxon>
        <taxon>Agaricomycotina</taxon>
        <taxon>Agaricomycetes</taxon>
        <taxon>Hymenochaetales</taxon>
        <taxon>Hymenochaetaceae</taxon>
        <taxon>Pyrrhoderma</taxon>
    </lineage>
</organism>
<dbReference type="AlphaFoldDB" id="A0A286UV72"/>
<comment type="caution">
    <text evidence="4">The sequence shown here is derived from an EMBL/GenBank/DDBJ whole genome shotgun (WGS) entry which is preliminary data.</text>
</comment>
<dbReference type="PANTHER" id="PTHR40124:SF1">
    <property type="entry name" value="DISAGGREGATASE RELATED REPEAT PROTEIN"/>
    <property type="match status" value="1"/>
</dbReference>
<dbReference type="Pfam" id="PF21294">
    <property type="entry name" value="Polysacc_lyase_14"/>
    <property type="match status" value="2"/>
</dbReference>
<evidence type="ECO:0000256" key="2">
    <source>
        <dbReference type="SAM" id="SignalP"/>
    </source>
</evidence>
<dbReference type="GO" id="GO:0016829">
    <property type="term" value="F:lyase activity"/>
    <property type="evidence" value="ECO:0007669"/>
    <property type="project" value="UniProtKB-KW"/>
</dbReference>
<evidence type="ECO:0000256" key="1">
    <source>
        <dbReference type="SAM" id="MobiDB-lite"/>
    </source>
</evidence>
<evidence type="ECO:0000313" key="4">
    <source>
        <dbReference type="EMBL" id="PAV23402.1"/>
    </source>
</evidence>
<dbReference type="InParanoid" id="A0A286UV72"/>
<feature type="domain" description="Polysaccharide lyase 14" evidence="3">
    <location>
        <begin position="569"/>
        <end position="602"/>
    </location>
</feature>
<gene>
    <name evidence="4" type="ORF">PNOK_0047000</name>
</gene>
<accession>A0A286UV72</accession>
<feature type="region of interest" description="Disordered" evidence="1">
    <location>
        <begin position="406"/>
        <end position="435"/>
    </location>
</feature>
<reference evidence="4 5" key="1">
    <citation type="journal article" date="2017" name="Mol. Ecol.">
        <title>Comparative and population genomic landscape of Phellinus noxius: A hypervariable fungus causing root rot in trees.</title>
        <authorList>
            <person name="Chung C.L."/>
            <person name="Lee T.J."/>
            <person name="Akiba M."/>
            <person name="Lee H.H."/>
            <person name="Kuo T.H."/>
            <person name="Liu D."/>
            <person name="Ke H.M."/>
            <person name="Yokoi T."/>
            <person name="Roa M.B."/>
            <person name="Lu M.J."/>
            <person name="Chang Y.Y."/>
            <person name="Ann P.J."/>
            <person name="Tsai J.N."/>
            <person name="Chen C.Y."/>
            <person name="Tzean S.S."/>
            <person name="Ota Y."/>
            <person name="Hattori T."/>
            <person name="Sahashi N."/>
            <person name="Liou R.F."/>
            <person name="Kikuchi T."/>
            <person name="Tsai I.J."/>
        </authorList>
    </citation>
    <scope>NUCLEOTIDE SEQUENCE [LARGE SCALE GENOMIC DNA]</scope>
    <source>
        <strain evidence="4 5">FFPRI411160</strain>
    </source>
</reference>
<dbReference type="Gene3D" id="2.60.120.200">
    <property type="match status" value="2"/>
</dbReference>
<evidence type="ECO:0000259" key="3">
    <source>
        <dbReference type="Pfam" id="PF21294"/>
    </source>
</evidence>
<dbReference type="EMBL" id="NBII01000001">
    <property type="protein sequence ID" value="PAV23402.1"/>
    <property type="molecule type" value="Genomic_DNA"/>
</dbReference>
<keyword evidence="4" id="KW-0456">Lyase</keyword>
<proteinExistence type="predicted"/>
<feature type="compositionally biased region" description="Polar residues" evidence="1">
    <location>
        <begin position="406"/>
        <end position="418"/>
    </location>
</feature>
<keyword evidence="2" id="KW-0732">Signal</keyword>
<keyword evidence="5" id="KW-1185">Reference proteome</keyword>
<feature type="domain" description="Polysaccharide lyase 14" evidence="3">
    <location>
        <begin position="231"/>
        <end position="407"/>
    </location>
</feature>